<name>A0A167DPI4_9BACL</name>
<keyword evidence="4 7" id="KW-1133">Transmembrane helix</keyword>
<evidence type="ECO:0000256" key="3">
    <source>
        <dbReference type="ARBA" id="ARBA00022692"/>
    </source>
</evidence>
<keyword evidence="3 6" id="KW-0812">Transmembrane</keyword>
<proteinExistence type="inferred from homology"/>
<dbReference type="InterPro" id="IPR000390">
    <property type="entry name" value="Small_drug/metabolite_transptr"/>
</dbReference>
<evidence type="ECO:0000256" key="4">
    <source>
        <dbReference type="ARBA" id="ARBA00022989"/>
    </source>
</evidence>
<dbReference type="InterPro" id="IPR037185">
    <property type="entry name" value="EmrE-like"/>
</dbReference>
<keyword evidence="2" id="KW-1003">Cell membrane</keyword>
<dbReference type="KEGG" id="pcx:LPB68_02640"/>
<evidence type="ECO:0000256" key="5">
    <source>
        <dbReference type="ARBA" id="ARBA00023136"/>
    </source>
</evidence>
<organism evidence="8 9">
    <name type="scientific">Paenibacillus crassostreae</name>
    <dbReference type="NCBI Taxonomy" id="1763538"/>
    <lineage>
        <taxon>Bacteria</taxon>
        <taxon>Bacillati</taxon>
        <taxon>Bacillota</taxon>
        <taxon>Bacilli</taxon>
        <taxon>Bacillales</taxon>
        <taxon>Paenibacillaceae</taxon>
        <taxon>Paenibacillus</taxon>
    </lineage>
</organism>
<comment type="similarity">
    <text evidence="6">Belongs to the drug/metabolite transporter (DMT) superfamily. Small multidrug resistance (SMR) (TC 2.A.7.1) family.</text>
</comment>
<gene>
    <name evidence="8" type="ORF">PNBC_11320</name>
</gene>
<dbReference type="GO" id="GO:0022857">
    <property type="term" value="F:transmembrane transporter activity"/>
    <property type="evidence" value="ECO:0007669"/>
    <property type="project" value="InterPro"/>
</dbReference>
<keyword evidence="5 7" id="KW-0472">Membrane</keyword>
<dbReference type="Proteomes" id="UP000077134">
    <property type="component" value="Unassembled WGS sequence"/>
</dbReference>
<feature type="transmembrane region" description="Helical" evidence="7">
    <location>
        <begin position="28"/>
        <end position="45"/>
    </location>
</feature>
<comment type="subcellular location">
    <subcellularLocation>
        <location evidence="1 6">Cell membrane</location>
        <topology evidence="1 6">Multi-pass membrane protein</topology>
    </subcellularLocation>
</comment>
<dbReference type="PANTHER" id="PTHR30561:SF7">
    <property type="entry name" value="GUANIDINIUM EFFLUX SYSTEM SUBUNIT GDNC-RELATED"/>
    <property type="match status" value="1"/>
</dbReference>
<dbReference type="OrthoDB" id="2168659at2"/>
<evidence type="ECO:0000256" key="1">
    <source>
        <dbReference type="ARBA" id="ARBA00004651"/>
    </source>
</evidence>
<protein>
    <submittedName>
        <fullName evidence="8">Multidrug resistance protein SMR</fullName>
    </submittedName>
</protein>
<dbReference type="RefSeq" id="WP_068658118.1">
    <property type="nucleotide sequence ID" value="NZ_CP017770.1"/>
</dbReference>
<dbReference type="Gene3D" id="1.10.3730.20">
    <property type="match status" value="1"/>
</dbReference>
<dbReference type="InterPro" id="IPR045324">
    <property type="entry name" value="Small_multidrug_res"/>
</dbReference>
<reference evidence="8 9" key="1">
    <citation type="submission" date="2016-02" db="EMBL/GenBank/DDBJ databases">
        <title>Paenibacillus sp. LPB0068, isolated from Crassostrea gigas.</title>
        <authorList>
            <person name="Shin S.-K."/>
            <person name="Yi H."/>
        </authorList>
    </citation>
    <scope>NUCLEOTIDE SEQUENCE [LARGE SCALE GENOMIC DNA]</scope>
    <source>
        <strain evidence="8 9">LPB0068</strain>
    </source>
</reference>
<dbReference type="GO" id="GO:0005886">
    <property type="term" value="C:plasma membrane"/>
    <property type="evidence" value="ECO:0007669"/>
    <property type="project" value="UniProtKB-SubCell"/>
</dbReference>
<sequence>MNTNWMKVFIAAFLEIFWVIGLAHSYDFWTWTGTVVAIIVSNYLMITAAQVLPAGTVYAVFVGLGTAGTVISEILFFGESFKWEKIFLIILLLSGVIGLKLITDSKGKEGVES</sequence>
<dbReference type="SUPFAM" id="SSF103481">
    <property type="entry name" value="Multidrug resistance efflux transporter EmrE"/>
    <property type="match status" value="1"/>
</dbReference>
<dbReference type="Pfam" id="PF00893">
    <property type="entry name" value="Multi_Drug_Res"/>
    <property type="match status" value="1"/>
</dbReference>
<dbReference type="STRING" id="1763538.LPB68_02640"/>
<feature type="transmembrane region" description="Helical" evidence="7">
    <location>
        <begin position="5"/>
        <end position="22"/>
    </location>
</feature>
<dbReference type="AlphaFoldDB" id="A0A167DPI4"/>
<accession>A0A167DPI4</accession>
<feature type="transmembrane region" description="Helical" evidence="7">
    <location>
        <begin position="83"/>
        <end position="102"/>
    </location>
</feature>
<evidence type="ECO:0000256" key="6">
    <source>
        <dbReference type="RuleBase" id="RU003942"/>
    </source>
</evidence>
<comment type="caution">
    <text evidence="8">The sequence shown here is derived from an EMBL/GenBank/DDBJ whole genome shotgun (WGS) entry which is preliminary data.</text>
</comment>
<keyword evidence="9" id="KW-1185">Reference proteome</keyword>
<feature type="transmembrane region" description="Helical" evidence="7">
    <location>
        <begin position="57"/>
        <end position="77"/>
    </location>
</feature>
<dbReference type="PANTHER" id="PTHR30561">
    <property type="entry name" value="SMR FAMILY PROTON-DEPENDENT DRUG EFFLUX TRANSPORTER SUGE"/>
    <property type="match status" value="1"/>
</dbReference>
<evidence type="ECO:0000256" key="2">
    <source>
        <dbReference type="ARBA" id="ARBA00022475"/>
    </source>
</evidence>
<evidence type="ECO:0000313" key="8">
    <source>
        <dbReference type="EMBL" id="OAB74629.1"/>
    </source>
</evidence>
<evidence type="ECO:0000313" key="9">
    <source>
        <dbReference type="Proteomes" id="UP000077134"/>
    </source>
</evidence>
<dbReference type="EMBL" id="LSFN01000014">
    <property type="protein sequence ID" value="OAB74629.1"/>
    <property type="molecule type" value="Genomic_DNA"/>
</dbReference>
<evidence type="ECO:0000256" key="7">
    <source>
        <dbReference type="SAM" id="Phobius"/>
    </source>
</evidence>